<evidence type="ECO:0000256" key="1">
    <source>
        <dbReference type="SAM" id="MobiDB-lite"/>
    </source>
</evidence>
<protein>
    <submittedName>
        <fullName evidence="3">Transport-associated domain protein</fullName>
    </submittedName>
</protein>
<accession>M5UMZ0</accession>
<feature type="region of interest" description="Disordered" evidence="1">
    <location>
        <begin position="82"/>
        <end position="102"/>
    </location>
</feature>
<dbReference type="PATRIC" id="fig|1263870.3.peg.1317"/>
<evidence type="ECO:0000313" key="3">
    <source>
        <dbReference type="EMBL" id="EMI57378.1"/>
    </source>
</evidence>
<organism evidence="3 4">
    <name type="scientific">Rhodopirellula sallentina SM41</name>
    <dbReference type="NCBI Taxonomy" id="1263870"/>
    <lineage>
        <taxon>Bacteria</taxon>
        <taxon>Pseudomonadati</taxon>
        <taxon>Planctomycetota</taxon>
        <taxon>Planctomycetia</taxon>
        <taxon>Pirellulales</taxon>
        <taxon>Pirellulaceae</taxon>
        <taxon>Rhodopirellula</taxon>
    </lineage>
</organism>
<dbReference type="InterPro" id="IPR007055">
    <property type="entry name" value="BON_dom"/>
</dbReference>
<dbReference type="PROSITE" id="PS50914">
    <property type="entry name" value="BON"/>
    <property type="match status" value="1"/>
</dbReference>
<comment type="caution">
    <text evidence="3">The sequence shown here is derived from an EMBL/GenBank/DDBJ whole genome shotgun (WGS) entry which is preliminary data.</text>
</comment>
<evidence type="ECO:0000259" key="2">
    <source>
        <dbReference type="PROSITE" id="PS50914"/>
    </source>
</evidence>
<feature type="domain" description="BON" evidence="2">
    <location>
        <begin position="204"/>
        <end position="275"/>
    </location>
</feature>
<reference evidence="3 4" key="1">
    <citation type="journal article" date="2013" name="Mar. Genomics">
        <title>Expression of sulfatases in Rhodopirellula baltica and the diversity of sulfatases in the genus Rhodopirellula.</title>
        <authorList>
            <person name="Wegner C.E."/>
            <person name="Richter-Heitmann T."/>
            <person name="Klindworth A."/>
            <person name="Klockow C."/>
            <person name="Richter M."/>
            <person name="Achstetter T."/>
            <person name="Glockner F.O."/>
            <person name="Harder J."/>
        </authorList>
    </citation>
    <scope>NUCLEOTIDE SEQUENCE [LARGE SCALE GENOMIC DNA]</scope>
    <source>
        <strain evidence="3 4">SM41</strain>
    </source>
</reference>
<feature type="compositionally biased region" description="Low complexity" evidence="1">
    <location>
        <begin position="82"/>
        <end position="91"/>
    </location>
</feature>
<keyword evidence="4" id="KW-1185">Reference proteome</keyword>
<dbReference type="Proteomes" id="UP000011885">
    <property type="component" value="Unassembled WGS sequence"/>
</dbReference>
<dbReference type="AlphaFoldDB" id="M5UMZ0"/>
<dbReference type="EMBL" id="ANOH01000095">
    <property type="protein sequence ID" value="EMI57378.1"/>
    <property type="molecule type" value="Genomic_DNA"/>
</dbReference>
<proteinExistence type="predicted"/>
<name>M5UMZ0_9BACT</name>
<sequence length="275" mass="27591">MLETVLSPTSASTSAETRAADRNAFEAAVWILAKSEPNRAKEQMIYPISTTGRPSLAILAAAVLAAAVLAVAASTTPAFAQQQTTDQGNQQEAGGTLTPEEAFSGGIERTGVVGQSTAAPVGASAASTANSAGAGGTGGRSTFGGGFGGGMGAAFGNLFNNNANSSSSSTPPIRTRLRSGVQIPAGTMANRVSRQVSAQSRFQSAGTLQPRGQGLAGVAGGYAGNPYSGVNVQLESGTAVLQGSVASEKDRRMSELLMRLEPGVSSVQNRISVAP</sequence>
<evidence type="ECO:0000313" key="4">
    <source>
        <dbReference type="Proteomes" id="UP000011885"/>
    </source>
</evidence>
<dbReference type="Gene3D" id="3.30.1340.30">
    <property type="match status" value="1"/>
</dbReference>
<dbReference type="Pfam" id="PF04972">
    <property type="entry name" value="BON"/>
    <property type="match status" value="1"/>
</dbReference>
<gene>
    <name evidence="3" type="ORF">RSSM_01219</name>
</gene>